<dbReference type="Proteomes" id="UP000193863">
    <property type="component" value="Unassembled WGS sequence"/>
</dbReference>
<comment type="caution">
    <text evidence="2">The sequence shown here is derived from an EMBL/GenBank/DDBJ whole genome shotgun (WGS) entry which is preliminary data.</text>
</comment>
<keyword evidence="1" id="KW-0175">Coiled coil</keyword>
<dbReference type="EMBL" id="NCVG01000023">
    <property type="protein sequence ID" value="ORO92452.1"/>
    <property type="molecule type" value="Genomic_DNA"/>
</dbReference>
<reference evidence="2 3" key="1">
    <citation type="journal article" date="2016" name="Eur. J. Clin. Microbiol. Infect. Dis.">
        <title>Whole genome sequencing as a tool for phylogenetic analysis of clinical strains of Mitis group streptococci.</title>
        <authorList>
            <person name="Rasmussen L.H."/>
            <person name="Dargis R."/>
            <person name="Hojholt K."/>
            <person name="Christensen J.J."/>
            <person name="Skovgaard O."/>
            <person name="Justesen U.S."/>
            <person name="Rosenvinge F.S."/>
            <person name="Moser C."/>
            <person name="Lukjancenko O."/>
            <person name="Rasmussen S."/>
            <person name="Nielsen X.C."/>
        </authorList>
    </citation>
    <scope>NUCLEOTIDE SEQUENCE [LARGE SCALE GENOMIC DNA]</scope>
    <source>
        <strain evidence="2 3">RH_43861_09</strain>
    </source>
</reference>
<feature type="coiled-coil region" evidence="1">
    <location>
        <begin position="286"/>
        <end position="313"/>
    </location>
</feature>
<organism evidence="2 3">
    <name type="scientific">Streptococcus mitis</name>
    <dbReference type="NCBI Taxonomy" id="28037"/>
    <lineage>
        <taxon>Bacteria</taxon>
        <taxon>Bacillati</taxon>
        <taxon>Bacillota</taxon>
        <taxon>Bacilli</taxon>
        <taxon>Lactobacillales</taxon>
        <taxon>Streptococcaceae</taxon>
        <taxon>Streptococcus</taxon>
        <taxon>Streptococcus mitis group</taxon>
    </lineage>
</organism>
<gene>
    <name evidence="2" type="ORF">B7699_07955</name>
</gene>
<evidence type="ECO:0000256" key="1">
    <source>
        <dbReference type="SAM" id="Coils"/>
    </source>
</evidence>
<dbReference type="RefSeq" id="WP_084927882.1">
    <property type="nucleotide sequence ID" value="NZ_NCVG01000023.1"/>
</dbReference>
<accession>A0A1X1JYX5</accession>
<dbReference type="AlphaFoldDB" id="A0A1X1JYX5"/>
<protein>
    <submittedName>
        <fullName evidence="2">Uncharacterized protein</fullName>
    </submittedName>
</protein>
<proteinExistence type="predicted"/>
<evidence type="ECO:0000313" key="2">
    <source>
        <dbReference type="EMBL" id="ORO92452.1"/>
    </source>
</evidence>
<evidence type="ECO:0000313" key="3">
    <source>
        <dbReference type="Proteomes" id="UP000193863"/>
    </source>
</evidence>
<sequence>MKEKYYNVKEALEYIRSYPSGRIEKEFYMDITEKQIRDILKKDVLGKYRQLSEGEQKIETYIKFKEKEVADTLYVFPKFGKNPKIFSSWDSLYKKEDKLVKQLQRQGLKTPEAKIREEFKNSGKPAYLMNEDYLFSLKLEIERRQLPIKIFRIQPRTSSTIKQLLNEEMLETNFELTIITLLEEFERRLKEDWFENQKLCIEQAEKVGELLEDVRGRTEILQSVAPELSLDSYNSRLEEVEEFYNNLKNQEFTLSFEMEESVSKFKKFYMKQVNKNVISSLGNKIYEFEKYQINKYKEEIEEQNKNRVITEILFKRYLVEFYKNINDSFWRENFLSNLEDNFGIKINR</sequence>
<name>A0A1X1JYX5_STRMT</name>